<feature type="domain" description="N-acetyltransferase" evidence="3">
    <location>
        <begin position="1"/>
        <end position="144"/>
    </location>
</feature>
<dbReference type="PROSITE" id="PS51186">
    <property type="entry name" value="GNAT"/>
    <property type="match status" value="1"/>
</dbReference>
<dbReference type="AlphaFoldDB" id="A0A1G9PKB2"/>
<organism evidence="4 5">
    <name type="scientific">Siphonobacter aquaeclarae</name>
    <dbReference type="NCBI Taxonomy" id="563176"/>
    <lineage>
        <taxon>Bacteria</taxon>
        <taxon>Pseudomonadati</taxon>
        <taxon>Bacteroidota</taxon>
        <taxon>Cytophagia</taxon>
        <taxon>Cytophagales</taxon>
        <taxon>Cytophagaceae</taxon>
        <taxon>Siphonobacter</taxon>
    </lineage>
</organism>
<keyword evidence="2" id="KW-0012">Acyltransferase</keyword>
<evidence type="ECO:0000313" key="4">
    <source>
        <dbReference type="EMBL" id="SDL98647.1"/>
    </source>
</evidence>
<dbReference type="GO" id="GO:0016747">
    <property type="term" value="F:acyltransferase activity, transferring groups other than amino-acyl groups"/>
    <property type="evidence" value="ECO:0007669"/>
    <property type="project" value="InterPro"/>
</dbReference>
<evidence type="ECO:0000313" key="5">
    <source>
        <dbReference type="Proteomes" id="UP000198901"/>
    </source>
</evidence>
<dbReference type="InterPro" id="IPR050832">
    <property type="entry name" value="Bact_Acetyltransf"/>
</dbReference>
<dbReference type="InterPro" id="IPR000182">
    <property type="entry name" value="GNAT_dom"/>
</dbReference>
<protein>
    <submittedName>
        <fullName evidence="4">N-acetylglutamate synthase, GNAT family</fullName>
    </submittedName>
</protein>
<gene>
    <name evidence="4" type="ORF">SAMN04488090_2196</name>
</gene>
<dbReference type="RefSeq" id="WP_093201704.1">
    <property type="nucleotide sequence ID" value="NZ_FNGS01000004.1"/>
</dbReference>
<sequence length="144" mass="16097">MDIRTPQTPEEWKAYYRLRFVVLREPWGQAEGTEVLADEDQAIHAAAYSEDGTTLGVARLQRKGGDTGQVRCVAVSAEAQGKGVGKALMAWLEERAVEEGMKEVILEARDNAVPFYLSIGYRILDKSHLLFGIIQHYTMSKRLG</sequence>
<dbReference type="PANTHER" id="PTHR43877">
    <property type="entry name" value="AMINOALKYLPHOSPHONATE N-ACETYLTRANSFERASE-RELATED-RELATED"/>
    <property type="match status" value="1"/>
</dbReference>
<keyword evidence="1" id="KW-0808">Transferase</keyword>
<dbReference type="EMBL" id="FNGS01000004">
    <property type="protein sequence ID" value="SDL98647.1"/>
    <property type="molecule type" value="Genomic_DNA"/>
</dbReference>
<evidence type="ECO:0000256" key="2">
    <source>
        <dbReference type="ARBA" id="ARBA00023315"/>
    </source>
</evidence>
<evidence type="ECO:0000259" key="3">
    <source>
        <dbReference type="PROSITE" id="PS51186"/>
    </source>
</evidence>
<dbReference type="Proteomes" id="UP000198901">
    <property type="component" value="Unassembled WGS sequence"/>
</dbReference>
<dbReference type="STRING" id="563176.SAMN04488090_2196"/>
<dbReference type="Pfam" id="PF13673">
    <property type="entry name" value="Acetyltransf_10"/>
    <property type="match status" value="1"/>
</dbReference>
<reference evidence="4 5" key="1">
    <citation type="submission" date="2016-10" db="EMBL/GenBank/DDBJ databases">
        <authorList>
            <person name="de Groot N.N."/>
        </authorList>
    </citation>
    <scope>NUCLEOTIDE SEQUENCE [LARGE SCALE GENOMIC DNA]</scope>
    <source>
        <strain evidence="4 5">DSM 21668</strain>
    </source>
</reference>
<dbReference type="OrthoDB" id="2352823at2"/>
<proteinExistence type="predicted"/>
<name>A0A1G9PKB2_9BACT</name>
<accession>A0A1G9PKB2</accession>
<dbReference type="Gene3D" id="3.40.630.30">
    <property type="match status" value="1"/>
</dbReference>
<keyword evidence="5" id="KW-1185">Reference proteome</keyword>
<evidence type="ECO:0000256" key="1">
    <source>
        <dbReference type="ARBA" id="ARBA00022679"/>
    </source>
</evidence>
<dbReference type="CDD" id="cd04301">
    <property type="entry name" value="NAT_SF"/>
    <property type="match status" value="1"/>
</dbReference>
<dbReference type="SUPFAM" id="SSF55729">
    <property type="entry name" value="Acyl-CoA N-acyltransferases (Nat)"/>
    <property type="match status" value="1"/>
</dbReference>
<dbReference type="InterPro" id="IPR016181">
    <property type="entry name" value="Acyl_CoA_acyltransferase"/>
</dbReference>